<organism evidence="2 3">
    <name type="scientific">Pseudidiomarina donghaiensis</name>
    <dbReference type="NCBI Taxonomy" id="519452"/>
    <lineage>
        <taxon>Bacteria</taxon>
        <taxon>Pseudomonadati</taxon>
        <taxon>Pseudomonadota</taxon>
        <taxon>Gammaproteobacteria</taxon>
        <taxon>Alteromonadales</taxon>
        <taxon>Idiomarinaceae</taxon>
        <taxon>Pseudidiomarina</taxon>
    </lineage>
</organism>
<feature type="transmembrane region" description="Helical" evidence="1">
    <location>
        <begin position="95"/>
        <end position="116"/>
    </location>
</feature>
<feature type="transmembrane region" description="Helical" evidence="1">
    <location>
        <begin position="128"/>
        <end position="148"/>
    </location>
</feature>
<protein>
    <recommendedName>
        <fullName evidence="4">DUF4153 domain-containing protein</fullName>
    </recommendedName>
</protein>
<evidence type="ECO:0008006" key="4">
    <source>
        <dbReference type="Google" id="ProtNLM"/>
    </source>
</evidence>
<comment type="caution">
    <text evidence="2">The sequence shown here is derived from an EMBL/GenBank/DDBJ whole genome shotgun (WGS) entry which is preliminary data.</text>
</comment>
<feature type="transmembrane region" description="Helical" evidence="1">
    <location>
        <begin position="323"/>
        <end position="341"/>
    </location>
</feature>
<feature type="transmembrane region" description="Helical" evidence="1">
    <location>
        <begin position="388"/>
        <end position="410"/>
    </location>
</feature>
<feature type="transmembrane region" description="Helical" evidence="1">
    <location>
        <begin position="431"/>
        <end position="449"/>
    </location>
</feature>
<feature type="transmembrane region" description="Helical" evidence="1">
    <location>
        <begin position="155"/>
        <end position="174"/>
    </location>
</feature>
<keyword evidence="1" id="KW-1133">Transmembrane helix</keyword>
<feature type="transmembrane region" description="Helical" evidence="1">
    <location>
        <begin position="289"/>
        <end position="311"/>
    </location>
</feature>
<feature type="transmembrane region" description="Helical" evidence="1">
    <location>
        <begin position="223"/>
        <end position="247"/>
    </location>
</feature>
<proteinExistence type="predicted"/>
<feature type="transmembrane region" description="Helical" evidence="1">
    <location>
        <begin position="353"/>
        <end position="376"/>
    </location>
</feature>
<name>A0A432XH25_9GAMM</name>
<keyword evidence="1" id="KW-0472">Membrane</keyword>
<reference evidence="3" key="1">
    <citation type="journal article" date="2018" name="Front. Microbiol.">
        <title>Genome-Based Analysis Reveals the Taxonomy and Diversity of the Family Idiomarinaceae.</title>
        <authorList>
            <person name="Liu Y."/>
            <person name="Lai Q."/>
            <person name="Shao Z."/>
        </authorList>
    </citation>
    <scope>NUCLEOTIDE SEQUENCE [LARGE SCALE GENOMIC DNA]</scope>
    <source>
        <strain evidence="3">908033</strain>
    </source>
</reference>
<dbReference type="OrthoDB" id="637094at2"/>
<keyword evidence="1" id="KW-0812">Transmembrane</keyword>
<sequence length="452" mass="50651">MSSSPNHFDLEQSIAQWRQFVLRRSAILNDDADELESHLRDQIDALLTQGLHADEAFLIATKRIGNIEAVSQQFAEVHTGRLWRNLVLSQPHSNWLNDVLVALCFAIAAALLFQIPRLFGFNPEQHEWVYARNISLFCLPLLAGYWVVQRQLGTRAWWLILGTVALFAVTMNAYPWQPISDTGDLAVLHLPIILWFLVGIMYTGNWWQTDARRMDFIRFSGEYAIYFVLIAIGGAVLTAMTIGLFSFIGVDIEIFAQQWLIPSGAMGAVVIVGWLVEAKKGTVENMAPVLARIFTPLFTLLLVSFLAVLLISGRAFDMQREVLIGLDAMLIIVLGLVLYAVSSREPTQAPSLFDTLQLLLVLAALCVDVVALSAMSDRIFAMGITPNRLAALGENLILLVSLSGYAWYYWGLIRANHAGFAKLERWQTRMVPVYVVWAAVVVLLLPILFRFT</sequence>
<evidence type="ECO:0000313" key="2">
    <source>
        <dbReference type="EMBL" id="RUO48054.1"/>
    </source>
</evidence>
<dbReference type="InterPro" id="IPR047928">
    <property type="entry name" value="Perm_prefix_1"/>
</dbReference>
<keyword evidence="3" id="KW-1185">Reference proteome</keyword>
<dbReference type="AlphaFoldDB" id="A0A432XH25"/>
<feature type="transmembrane region" description="Helical" evidence="1">
    <location>
        <begin position="186"/>
        <end position="203"/>
    </location>
</feature>
<gene>
    <name evidence="2" type="ORF">CWE24_07625</name>
</gene>
<dbReference type="STRING" id="519452.SAMN04488139_1345"/>
<feature type="transmembrane region" description="Helical" evidence="1">
    <location>
        <begin position="259"/>
        <end position="277"/>
    </location>
</feature>
<evidence type="ECO:0000256" key="1">
    <source>
        <dbReference type="SAM" id="Phobius"/>
    </source>
</evidence>
<accession>A0A432XH25</accession>
<dbReference type="EMBL" id="PIPU01000003">
    <property type="protein sequence ID" value="RUO48054.1"/>
    <property type="molecule type" value="Genomic_DNA"/>
</dbReference>
<dbReference type="NCBIfam" id="NF038403">
    <property type="entry name" value="perm_prefix_1"/>
    <property type="match status" value="1"/>
</dbReference>
<dbReference type="Proteomes" id="UP000286985">
    <property type="component" value="Unassembled WGS sequence"/>
</dbReference>
<evidence type="ECO:0000313" key="3">
    <source>
        <dbReference type="Proteomes" id="UP000286985"/>
    </source>
</evidence>